<dbReference type="Pfam" id="PF01266">
    <property type="entry name" value="DAO"/>
    <property type="match status" value="1"/>
</dbReference>
<dbReference type="RefSeq" id="WP_148137274.1">
    <property type="nucleotide sequence ID" value="NZ_CP017634.1"/>
</dbReference>
<dbReference type="SUPFAM" id="SSF51905">
    <property type="entry name" value="FAD/NAD(P)-binding domain"/>
    <property type="match status" value="1"/>
</dbReference>
<sequence length="380" mass="42051">MRKSADVVVIGGGTVGCATAYYIAKKGIKNVVLLEKECLTIGSTGRCGAGIRQMWGTEMNCLISRGSCELFKQIGEESGYGDIEFEQRGYLLITYREDRAEMLNKNLDLQHRLGISAQRLTPEEAKELVPQLNIEGLVGAFYGPEDGFINPFKATYAYAHGAKKLGAEINQYTEVVGFETEGRQITGVVTNKGTIATNTVINAAGPQVKLIGRMLGMNHPVEPERHQILITEPMEHMMDPMVMSFDHSSYCQQVRHGGFLMGFGHPHEPKGINFANSPEFMEDMAKKIIYQLPFLKDIRVVRQWAGHYDTSPDAQPILGKVPEYDGYLIACGCGKGFMLAPMIGQMMSEFLMGEKSIIDINILNVERFAKGELILEPAVV</sequence>
<evidence type="ECO:0000256" key="1">
    <source>
        <dbReference type="ARBA" id="ARBA00023002"/>
    </source>
</evidence>
<protein>
    <submittedName>
        <fullName evidence="3">FAD-dependent oxidoreductase</fullName>
    </submittedName>
</protein>
<name>A0A3G1KZQ1_FORW1</name>
<proteinExistence type="predicted"/>
<dbReference type="PANTHER" id="PTHR13847:SF287">
    <property type="entry name" value="FAD-DEPENDENT OXIDOREDUCTASE DOMAIN-CONTAINING PROTEIN 1"/>
    <property type="match status" value="1"/>
</dbReference>
<gene>
    <name evidence="3" type="ORF">DCMF_26815</name>
</gene>
<dbReference type="GO" id="GO:0016491">
    <property type="term" value="F:oxidoreductase activity"/>
    <property type="evidence" value="ECO:0007669"/>
    <property type="project" value="UniProtKB-KW"/>
</dbReference>
<evidence type="ECO:0000313" key="3">
    <source>
        <dbReference type="EMBL" id="ATW27887.1"/>
    </source>
</evidence>
<dbReference type="GO" id="GO:0005737">
    <property type="term" value="C:cytoplasm"/>
    <property type="evidence" value="ECO:0007669"/>
    <property type="project" value="TreeGrafter"/>
</dbReference>
<accession>A0A3G1KZQ1</accession>
<keyword evidence="4" id="KW-1185">Reference proteome</keyword>
<dbReference type="Gene3D" id="3.50.50.60">
    <property type="entry name" value="FAD/NAD(P)-binding domain"/>
    <property type="match status" value="1"/>
</dbReference>
<dbReference type="OrthoDB" id="9794226at2"/>
<evidence type="ECO:0000259" key="2">
    <source>
        <dbReference type="Pfam" id="PF01266"/>
    </source>
</evidence>
<keyword evidence="1" id="KW-0560">Oxidoreductase</keyword>
<dbReference type="PROSITE" id="PS51257">
    <property type="entry name" value="PROKAR_LIPOPROTEIN"/>
    <property type="match status" value="1"/>
</dbReference>
<dbReference type="Gene3D" id="3.30.9.10">
    <property type="entry name" value="D-Amino Acid Oxidase, subunit A, domain 2"/>
    <property type="match status" value="1"/>
</dbReference>
<organism evidence="3 4">
    <name type="scientific">Formimonas warabiya</name>
    <dbReference type="NCBI Taxonomy" id="1761012"/>
    <lineage>
        <taxon>Bacteria</taxon>
        <taxon>Bacillati</taxon>
        <taxon>Bacillota</taxon>
        <taxon>Clostridia</taxon>
        <taxon>Eubacteriales</taxon>
        <taxon>Peptococcaceae</taxon>
        <taxon>Candidatus Formimonas</taxon>
    </lineage>
</organism>
<reference evidence="3 4" key="1">
    <citation type="submission" date="2016-10" db="EMBL/GenBank/DDBJ databases">
        <title>Complete Genome Sequence of Peptococcaceae strain DCMF.</title>
        <authorList>
            <person name="Edwards R.J."/>
            <person name="Holland S.I."/>
            <person name="Deshpande N.P."/>
            <person name="Wong Y.K."/>
            <person name="Ertan H."/>
            <person name="Manefield M."/>
            <person name="Russell T.L."/>
            <person name="Lee M.J."/>
        </authorList>
    </citation>
    <scope>NUCLEOTIDE SEQUENCE [LARGE SCALE GENOMIC DNA]</scope>
    <source>
        <strain evidence="3 4">DCMF</strain>
    </source>
</reference>
<dbReference type="EMBL" id="CP017634">
    <property type="protein sequence ID" value="ATW27887.1"/>
    <property type="molecule type" value="Genomic_DNA"/>
</dbReference>
<dbReference type="InterPro" id="IPR036188">
    <property type="entry name" value="FAD/NAD-bd_sf"/>
</dbReference>
<dbReference type="PANTHER" id="PTHR13847">
    <property type="entry name" value="SARCOSINE DEHYDROGENASE-RELATED"/>
    <property type="match status" value="1"/>
</dbReference>
<feature type="domain" description="FAD dependent oxidoreductase" evidence="2">
    <location>
        <begin position="6"/>
        <end position="349"/>
    </location>
</feature>
<dbReference type="SUPFAM" id="SSF54373">
    <property type="entry name" value="FAD-linked reductases, C-terminal domain"/>
    <property type="match status" value="1"/>
</dbReference>
<dbReference type="InterPro" id="IPR006076">
    <property type="entry name" value="FAD-dep_OxRdtase"/>
</dbReference>
<dbReference type="Proteomes" id="UP000323521">
    <property type="component" value="Chromosome"/>
</dbReference>
<dbReference type="AlphaFoldDB" id="A0A3G1KZQ1"/>
<evidence type="ECO:0000313" key="4">
    <source>
        <dbReference type="Proteomes" id="UP000323521"/>
    </source>
</evidence>
<dbReference type="KEGG" id="fwa:DCMF_26815"/>